<dbReference type="CDD" id="cd14014">
    <property type="entry name" value="STKc_PknB_like"/>
    <property type="match status" value="1"/>
</dbReference>
<protein>
    <recommendedName>
        <fullName evidence="3">Protein kinase domain-containing protein</fullName>
    </recommendedName>
</protein>
<evidence type="ECO:0000259" key="3">
    <source>
        <dbReference type="PROSITE" id="PS50011"/>
    </source>
</evidence>
<feature type="transmembrane region" description="Helical" evidence="2">
    <location>
        <begin position="321"/>
        <end position="344"/>
    </location>
</feature>
<dbReference type="InterPro" id="IPR000408">
    <property type="entry name" value="Reg_chr_condens"/>
</dbReference>
<dbReference type="SMART" id="SM00220">
    <property type="entry name" value="S_TKc"/>
    <property type="match status" value="1"/>
</dbReference>
<dbReference type="Pfam" id="PF00415">
    <property type="entry name" value="RCC1"/>
    <property type="match status" value="6"/>
</dbReference>
<dbReference type="STRING" id="1927124.BST13_13445"/>
<dbReference type="RefSeq" id="WP_083164533.1">
    <property type="nucleotide sequence ID" value="NZ_MVHF01000011.1"/>
</dbReference>
<evidence type="ECO:0000256" key="2">
    <source>
        <dbReference type="SAM" id="Phobius"/>
    </source>
</evidence>
<evidence type="ECO:0000313" key="4">
    <source>
        <dbReference type="EMBL" id="ORA35561.1"/>
    </source>
</evidence>
<keyword evidence="2" id="KW-0472">Membrane</keyword>
<name>A0A1X0AZN6_9MYCO</name>
<dbReference type="Proteomes" id="UP000192448">
    <property type="component" value="Unassembled WGS sequence"/>
</dbReference>
<feature type="transmembrane region" description="Helical" evidence="2">
    <location>
        <begin position="12"/>
        <end position="29"/>
    </location>
</feature>
<keyword evidence="1" id="KW-0677">Repeat</keyword>
<proteinExistence type="predicted"/>
<dbReference type="AlphaFoldDB" id="A0A1X0AZN6"/>
<feature type="domain" description="Protein kinase" evidence="3">
    <location>
        <begin position="12"/>
        <end position="272"/>
    </location>
</feature>
<keyword evidence="5" id="KW-1185">Reference proteome</keyword>
<dbReference type="InterPro" id="IPR051210">
    <property type="entry name" value="Ub_ligase/GEF_domain"/>
</dbReference>
<sequence>MEIEPGGLFAGYRVLSALGAGGMGTVYLVEHPHLMRREALKVISASVADPAARERFVREARSAAALRHPGIVGIHDFGIEAGSPWFTMDYLPGVDLQDAGRLDVGEAAHVIARVAAALDYAHSRGVVHRDVKPANILITRTDAGDIDDVVVLDFGIAKALDEQTGLTGTSVFIGSLAFGAPEAFRGEVVGPPADQYSLAMTAYRLVTGALPFAGTTPHELMRAHLFDEPRPISAGDPRLGPLDSVLARALAKDPEHRFATCTDFADALSEAIRTCRASTAQTLRAPLPPVPESINTAAHPTVLASPPAPAAPAKKRRPWQIGAAIGAALAVVVAVGVGLTLGLGGHAAESVTASDSSAKPLGSVVPSVVSAGCAIAGGSAFCWGENKYGQLGDGSTKNSPTPVEVAGLTGVTAIGTGDVHRCAVADGKAYCWGYNGDGRLGTGNLADGAKPVEVVGLSGVTAISAGYDHTCALSDGQVYCWGVNQSGQVGTGKNSDSEMLPVRVAGLPGPVTSISAGARRSCAVASTQVYCWGQNLDASSDPSTEDPSPVIVAGLDRVSEVSVGTDHVCALAGGVVSCWGNNDMGQIGVGSETPRSATPIAVPGITQATQVSAGGGSSCAVVAGAAYCWGFGGNGQLGDGVGGGTSPPVRVTGLGDVTQVAVGGNFACGLAGGVAYCWGVGDDGQLGDGSQKNSSVPQRVALARS</sequence>
<dbReference type="InterPro" id="IPR008271">
    <property type="entry name" value="Ser/Thr_kinase_AS"/>
</dbReference>
<dbReference type="GO" id="GO:0005524">
    <property type="term" value="F:ATP binding"/>
    <property type="evidence" value="ECO:0007669"/>
    <property type="project" value="InterPro"/>
</dbReference>
<dbReference type="PRINTS" id="PR00633">
    <property type="entry name" value="RCCNDNSATION"/>
</dbReference>
<evidence type="ECO:0000313" key="5">
    <source>
        <dbReference type="Proteomes" id="UP000192448"/>
    </source>
</evidence>
<comment type="caution">
    <text evidence="4">The sequence shown here is derived from an EMBL/GenBank/DDBJ whole genome shotgun (WGS) entry which is preliminary data.</text>
</comment>
<keyword evidence="2" id="KW-1133">Transmembrane helix</keyword>
<dbReference type="Gene3D" id="2.130.10.30">
    <property type="entry name" value="Regulator of chromosome condensation 1/beta-lactamase-inhibitor protein II"/>
    <property type="match status" value="2"/>
</dbReference>
<dbReference type="PANTHER" id="PTHR22870:SF408">
    <property type="entry name" value="OS09G0560450 PROTEIN"/>
    <property type="match status" value="1"/>
</dbReference>
<dbReference type="PANTHER" id="PTHR22870">
    <property type="entry name" value="REGULATOR OF CHROMOSOME CONDENSATION"/>
    <property type="match status" value="1"/>
</dbReference>
<dbReference type="InterPro" id="IPR000719">
    <property type="entry name" value="Prot_kinase_dom"/>
</dbReference>
<dbReference type="InterPro" id="IPR011009">
    <property type="entry name" value="Kinase-like_dom_sf"/>
</dbReference>
<accession>A0A1X0AZN6</accession>
<dbReference type="Gene3D" id="1.10.510.10">
    <property type="entry name" value="Transferase(Phosphotransferase) domain 1"/>
    <property type="match status" value="1"/>
</dbReference>
<dbReference type="Gene3D" id="3.30.200.20">
    <property type="entry name" value="Phosphorylase Kinase, domain 1"/>
    <property type="match status" value="1"/>
</dbReference>
<gene>
    <name evidence="4" type="ORF">BST13_13445</name>
</gene>
<dbReference type="Pfam" id="PF00069">
    <property type="entry name" value="Pkinase"/>
    <property type="match status" value="1"/>
</dbReference>
<dbReference type="EMBL" id="MVHF01000011">
    <property type="protein sequence ID" value="ORA35561.1"/>
    <property type="molecule type" value="Genomic_DNA"/>
</dbReference>
<dbReference type="InterPro" id="IPR009091">
    <property type="entry name" value="RCC1/BLIP-II"/>
</dbReference>
<dbReference type="OrthoDB" id="9796385at2"/>
<reference evidence="4 5" key="1">
    <citation type="submission" date="2017-02" db="EMBL/GenBank/DDBJ databases">
        <title>The new phylogeny of genus Mycobacterium.</title>
        <authorList>
            <person name="Tortoli E."/>
            <person name="Trovato A."/>
            <person name="Cirillo D.M."/>
        </authorList>
    </citation>
    <scope>NUCLEOTIDE SEQUENCE [LARGE SCALE GENOMIC DNA]</scope>
    <source>
        <strain evidence="4 5">RW6</strain>
    </source>
</reference>
<dbReference type="PROSITE" id="PS50011">
    <property type="entry name" value="PROTEIN_KINASE_DOM"/>
    <property type="match status" value="1"/>
</dbReference>
<dbReference type="SUPFAM" id="SSF56112">
    <property type="entry name" value="Protein kinase-like (PK-like)"/>
    <property type="match status" value="1"/>
</dbReference>
<dbReference type="PROSITE" id="PS00108">
    <property type="entry name" value="PROTEIN_KINASE_ST"/>
    <property type="match status" value="1"/>
</dbReference>
<organism evidence="4 5">
    <name type="scientific">Mycobacterium aquaticum</name>
    <dbReference type="NCBI Taxonomy" id="1927124"/>
    <lineage>
        <taxon>Bacteria</taxon>
        <taxon>Bacillati</taxon>
        <taxon>Actinomycetota</taxon>
        <taxon>Actinomycetes</taxon>
        <taxon>Mycobacteriales</taxon>
        <taxon>Mycobacteriaceae</taxon>
        <taxon>Mycobacterium</taxon>
    </lineage>
</organism>
<evidence type="ECO:0000256" key="1">
    <source>
        <dbReference type="ARBA" id="ARBA00022737"/>
    </source>
</evidence>
<dbReference type="PROSITE" id="PS50012">
    <property type="entry name" value="RCC1_3"/>
    <property type="match status" value="6"/>
</dbReference>
<dbReference type="GO" id="GO:0004672">
    <property type="term" value="F:protein kinase activity"/>
    <property type="evidence" value="ECO:0007669"/>
    <property type="project" value="InterPro"/>
</dbReference>
<dbReference type="SUPFAM" id="SSF50985">
    <property type="entry name" value="RCC1/BLIP-II"/>
    <property type="match status" value="2"/>
</dbReference>
<keyword evidence="2" id="KW-0812">Transmembrane</keyword>